<protein>
    <submittedName>
        <fullName evidence="4">C6 zinc finger domain-containing protein</fullName>
    </submittedName>
</protein>
<feature type="compositionally biased region" description="Gly residues" evidence="2">
    <location>
        <begin position="552"/>
        <end position="563"/>
    </location>
</feature>
<dbReference type="STRING" id="644358.A0A0C4E9G0"/>
<dbReference type="OrthoDB" id="2123952at2759"/>
<accession>A0A0C4E9G0</accession>
<dbReference type="GO" id="GO:0000981">
    <property type="term" value="F:DNA-binding transcription factor activity, RNA polymerase II-specific"/>
    <property type="evidence" value="ECO:0007669"/>
    <property type="project" value="InterPro"/>
</dbReference>
<dbReference type="EMBL" id="GL876974">
    <property type="protein sequence ID" value="KLU90281.1"/>
    <property type="molecule type" value="Genomic_DNA"/>
</dbReference>
<dbReference type="Proteomes" id="UP000011715">
    <property type="component" value="Unassembled WGS sequence"/>
</dbReference>
<feature type="region of interest" description="Disordered" evidence="2">
    <location>
        <begin position="544"/>
        <end position="592"/>
    </location>
</feature>
<reference evidence="5" key="5">
    <citation type="submission" date="2015-06" db="UniProtKB">
        <authorList>
            <consortium name="EnsemblFungi"/>
        </authorList>
    </citation>
    <scope>IDENTIFICATION</scope>
    <source>
        <strain evidence="5">ATCC 64411</strain>
    </source>
</reference>
<dbReference type="EnsemblFungi" id="MAPG_09245T0">
    <property type="protein sequence ID" value="MAPG_09245T0"/>
    <property type="gene ID" value="MAPG_09245"/>
</dbReference>
<dbReference type="PANTHER" id="PTHR47431:SF5">
    <property type="entry name" value="ZN(II)2CYS6 TRANSCRIPTION FACTOR (EUROFUNG)"/>
    <property type="match status" value="1"/>
</dbReference>
<dbReference type="PROSITE" id="PS50048">
    <property type="entry name" value="ZN2_CY6_FUNGAL_2"/>
    <property type="match status" value="1"/>
</dbReference>
<sequence length="808" mass="86189">MAETVSVPPTQIGAQSNSSGIRKKFATPPVKIACLACRASRTRCDGGHPCASCHSKARECVYKPSKRGGARVRRKPRSENDELKAQMMPPEPVEVFQEPIAIQNYIDPGAGLKQLGDWYQDSDFIFDSLFINGLPTDYLDTNATMTAVETQPAAPVQPVPMVRTYRDDAAILEAYYIFIHPYFPILPPPSGIPLDNFVPRLQNHQPSELDDGGDYEPTSPIALAISAVLALIPCANDTNHAAHESVLFRRGYAQFLSQAAVETIEAESEIPESSTLPHAVLSSEQSFSQDDFSDRPPFHPGLPRQLESIVALDILSVYEYAQRGNLKKMQSRAGQALVNAMALAIHENKEEDAFTEARRRVWWMTYMCVCQGAIVSNVQPTFAAFSPSFTAKFPTVQADPEAFTAYITAQQAILTATEFVIDLNKTMKANGDMNRVYNKMVELDARLEPLLAKSETWDMRSPITLTTEPSEEVVGRSLRCMARIKLNSARIKLHRYCAFFDIPVFTAKHCDLKSKNSLAEELDQELRQLSSCTCSLFASPPATGGSSASTSSGGGGGNSGGSGSRSHHSSSSPRSDGGASGSVSSHTTTASSTTATPFTLFPFSSHTSAKICLRSALNIACDFDTLPYPNPSAMAVPPFGLPDGAVMTGGGNVANGRVGSSLGAGATNGNHGAGSPSVPWLLSPTSTIPAPRTMPSFACCAMQCAYALLMVHQKTKNLNTYQQQQQAAYIGNTGADVLNGNGGAGGGTLAASAGSGGQQPPGLVGNLIARLNQGLVSILGTLENYAVASEALGGMRDQIRNNAMGLEA</sequence>
<gene>
    <name evidence="4" type="ORF">MAPG_09245</name>
</gene>
<dbReference type="Pfam" id="PF00172">
    <property type="entry name" value="Zn_clus"/>
    <property type="match status" value="1"/>
</dbReference>
<dbReference type="PROSITE" id="PS00463">
    <property type="entry name" value="ZN2_CY6_FUNGAL_1"/>
    <property type="match status" value="1"/>
</dbReference>
<name>A0A0C4E9G0_MAGP6</name>
<feature type="compositionally biased region" description="Low complexity" evidence="2">
    <location>
        <begin position="569"/>
        <end position="592"/>
    </location>
</feature>
<evidence type="ECO:0000256" key="2">
    <source>
        <dbReference type="SAM" id="MobiDB-lite"/>
    </source>
</evidence>
<reference evidence="6" key="1">
    <citation type="submission" date="2010-05" db="EMBL/GenBank/DDBJ databases">
        <title>The genome sequence of Magnaporthe poae strain ATCC 64411.</title>
        <authorList>
            <person name="Ma L.-J."/>
            <person name="Dead R."/>
            <person name="Young S."/>
            <person name="Zeng Q."/>
            <person name="Koehrsen M."/>
            <person name="Alvarado L."/>
            <person name="Berlin A."/>
            <person name="Chapman S.B."/>
            <person name="Chen Z."/>
            <person name="Freedman E."/>
            <person name="Gellesch M."/>
            <person name="Goldberg J."/>
            <person name="Griggs A."/>
            <person name="Gujja S."/>
            <person name="Heilman E.R."/>
            <person name="Heiman D."/>
            <person name="Hepburn T."/>
            <person name="Howarth C."/>
            <person name="Jen D."/>
            <person name="Larson L."/>
            <person name="Mehta T."/>
            <person name="Neiman D."/>
            <person name="Pearson M."/>
            <person name="Roberts A."/>
            <person name="Saif S."/>
            <person name="Shea T."/>
            <person name="Shenoy N."/>
            <person name="Sisk P."/>
            <person name="Stolte C."/>
            <person name="Sykes S."/>
            <person name="Walk T."/>
            <person name="White J."/>
            <person name="Yandava C."/>
            <person name="Haas B."/>
            <person name="Nusbaum C."/>
            <person name="Birren B."/>
        </authorList>
    </citation>
    <scope>NUCLEOTIDE SEQUENCE [LARGE SCALE GENOMIC DNA]</scope>
    <source>
        <strain evidence="6">ATCC 64411 / 73-15</strain>
    </source>
</reference>
<evidence type="ECO:0000313" key="4">
    <source>
        <dbReference type="EMBL" id="KLU90281.1"/>
    </source>
</evidence>
<dbReference type="SUPFAM" id="SSF57701">
    <property type="entry name" value="Zn2/Cys6 DNA-binding domain"/>
    <property type="match status" value="1"/>
</dbReference>
<feature type="domain" description="Zn(2)-C6 fungal-type" evidence="3">
    <location>
        <begin position="33"/>
        <end position="62"/>
    </location>
</feature>
<dbReference type="OMA" id="KMCNRAG"/>
<reference evidence="4" key="2">
    <citation type="submission" date="2010-05" db="EMBL/GenBank/DDBJ databases">
        <title>The Genome Sequence of Magnaporthe poae strain ATCC 64411.</title>
        <authorList>
            <consortium name="The Broad Institute Genome Sequencing Platform"/>
            <consortium name="Broad Institute Genome Sequencing Center for Infectious Disease"/>
            <person name="Ma L.-J."/>
            <person name="Dead R."/>
            <person name="Young S."/>
            <person name="Zeng Q."/>
            <person name="Koehrsen M."/>
            <person name="Alvarado L."/>
            <person name="Berlin A."/>
            <person name="Chapman S.B."/>
            <person name="Chen Z."/>
            <person name="Freedman E."/>
            <person name="Gellesch M."/>
            <person name="Goldberg J."/>
            <person name="Griggs A."/>
            <person name="Gujja S."/>
            <person name="Heilman E.R."/>
            <person name="Heiman D."/>
            <person name="Hepburn T."/>
            <person name="Howarth C."/>
            <person name="Jen D."/>
            <person name="Larson L."/>
            <person name="Mehta T."/>
            <person name="Neiman D."/>
            <person name="Pearson M."/>
            <person name="Roberts A."/>
            <person name="Saif S."/>
            <person name="Shea T."/>
            <person name="Shenoy N."/>
            <person name="Sisk P."/>
            <person name="Stolte C."/>
            <person name="Sykes S."/>
            <person name="Walk T."/>
            <person name="White J."/>
            <person name="Yandava C."/>
            <person name="Haas B."/>
            <person name="Nusbaum C."/>
            <person name="Birren B."/>
        </authorList>
    </citation>
    <scope>NUCLEOTIDE SEQUENCE</scope>
    <source>
        <strain evidence="4">ATCC 64411</strain>
    </source>
</reference>
<keyword evidence="1" id="KW-0539">Nucleus</keyword>
<dbReference type="InterPro" id="IPR001138">
    <property type="entry name" value="Zn2Cys6_DnaBD"/>
</dbReference>
<dbReference type="CDD" id="cd12148">
    <property type="entry name" value="fungal_TF_MHR"/>
    <property type="match status" value="1"/>
</dbReference>
<dbReference type="CDD" id="cd00067">
    <property type="entry name" value="GAL4"/>
    <property type="match status" value="1"/>
</dbReference>
<reference evidence="5" key="4">
    <citation type="journal article" date="2015" name="G3 (Bethesda)">
        <title>Genome sequences of three phytopathogenic species of the Magnaporthaceae family of fungi.</title>
        <authorList>
            <person name="Okagaki L.H."/>
            <person name="Nunes C.C."/>
            <person name="Sailsbery J."/>
            <person name="Clay B."/>
            <person name="Brown D."/>
            <person name="John T."/>
            <person name="Oh Y."/>
            <person name="Young N."/>
            <person name="Fitzgerald M."/>
            <person name="Haas B.J."/>
            <person name="Zeng Q."/>
            <person name="Young S."/>
            <person name="Adiconis X."/>
            <person name="Fan L."/>
            <person name="Levin J.Z."/>
            <person name="Mitchell T.K."/>
            <person name="Okubara P.A."/>
            <person name="Farman M.L."/>
            <person name="Kohn L.M."/>
            <person name="Birren B."/>
            <person name="Ma L.-J."/>
            <person name="Dean R.A."/>
        </authorList>
    </citation>
    <scope>NUCLEOTIDE SEQUENCE</scope>
    <source>
        <strain evidence="5">ATCC 64411 / 73-15</strain>
    </source>
</reference>
<dbReference type="PANTHER" id="PTHR47431">
    <property type="entry name" value="ZN(II)2CYS6 TRANSCRIPTION FACTOR (EUROFUNG)-RELATED"/>
    <property type="match status" value="1"/>
</dbReference>
<dbReference type="AlphaFoldDB" id="A0A0C4E9G0"/>
<evidence type="ECO:0000259" key="3">
    <source>
        <dbReference type="PROSITE" id="PS50048"/>
    </source>
</evidence>
<evidence type="ECO:0000313" key="5">
    <source>
        <dbReference type="EnsemblFungi" id="MAPG_09245T0"/>
    </source>
</evidence>
<reference evidence="4" key="3">
    <citation type="submission" date="2011-03" db="EMBL/GenBank/DDBJ databases">
        <title>Annotation of Magnaporthe poae ATCC 64411.</title>
        <authorList>
            <person name="Ma L.-J."/>
            <person name="Dead R."/>
            <person name="Young S.K."/>
            <person name="Zeng Q."/>
            <person name="Gargeya S."/>
            <person name="Fitzgerald M."/>
            <person name="Haas B."/>
            <person name="Abouelleil A."/>
            <person name="Alvarado L."/>
            <person name="Arachchi H.M."/>
            <person name="Berlin A."/>
            <person name="Brown A."/>
            <person name="Chapman S.B."/>
            <person name="Chen Z."/>
            <person name="Dunbar C."/>
            <person name="Freedman E."/>
            <person name="Gearin G."/>
            <person name="Gellesch M."/>
            <person name="Goldberg J."/>
            <person name="Griggs A."/>
            <person name="Gujja S."/>
            <person name="Heiman D."/>
            <person name="Howarth C."/>
            <person name="Larson L."/>
            <person name="Lui A."/>
            <person name="MacDonald P.J.P."/>
            <person name="Mehta T."/>
            <person name="Montmayeur A."/>
            <person name="Murphy C."/>
            <person name="Neiman D."/>
            <person name="Pearson M."/>
            <person name="Priest M."/>
            <person name="Roberts A."/>
            <person name="Saif S."/>
            <person name="Shea T."/>
            <person name="Shenoy N."/>
            <person name="Sisk P."/>
            <person name="Stolte C."/>
            <person name="Sykes S."/>
            <person name="Yandava C."/>
            <person name="Wortman J."/>
            <person name="Nusbaum C."/>
            <person name="Birren B."/>
        </authorList>
    </citation>
    <scope>NUCLEOTIDE SEQUENCE</scope>
    <source>
        <strain evidence="4">ATCC 64411</strain>
    </source>
</reference>
<dbReference type="EMBL" id="ADBL01002262">
    <property type="status" value="NOT_ANNOTATED_CDS"/>
    <property type="molecule type" value="Genomic_DNA"/>
</dbReference>
<feature type="compositionally biased region" description="Polar residues" evidence="2">
    <location>
        <begin position="7"/>
        <end position="20"/>
    </location>
</feature>
<feature type="region of interest" description="Disordered" evidence="2">
    <location>
        <begin position="1"/>
        <end position="21"/>
    </location>
</feature>
<dbReference type="VEuPathDB" id="FungiDB:MAPG_09245"/>
<evidence type="ECO:0000313" key="6">
    <source>
        <dbReference type="Proteomes" id="UP000011715"/>
    </source>
</evidence>
<dbReference type="InterPro" id="IPR036864">
    <property type="entry name" value="Zn2-C6_fun-type_DNA-bd_sf"/>
</dbReference>
<dbReference type="Gene3D" id="4.10.240.10">
    <property type="entry name" value="Zn(2)-C6 fungal-type DNA-binding domain"/>
    <property type="match status" value="1"/>
</dbReference>
<proteinExistence type="predicted"/>
<evidence type="ECO:0000256" key="1">
    <source>
        <dbReference type="ARBA" id="ARBA00023242"/>
    </source>
</evidence>
<organism evidence="5 6">
    <name type="scientific">Magnaporthiopsis poae (strain ATCC 64411 / 73-15)</name>
    <name type="common">Kentucky bluegrass fungus</name>
    <name type="synonym">Magnaporthe poae</name>
    <dbReference type="NCBI Taxonomy" id="644358"/>
    <lineage>
        <taxon>Eukaryota</taxon>
        <taxon>Fungi</taxon>
        <taxon>Dikarya</taxon>
        <taxon>Ascomycota</taxon>
        <taxon>Pezizomycotina</taxon>
        <taxon>Sordariomycetes</taxon>
        <taxon>Sordariomycetidae</taxon>
        <taxon>Magnaporthales</taxon>
        <taxon>Magnaporthaceae</taxon>
        <taxon>Magnaporthiopsis</taxon>
    </lineage>
</organism>
<dbReference type="eggNOG" id="ENOG502SKK7">
    <property type="taxonomic scope" value="Eukaryota"/>
</dbReference>
<dbReference type="GO" id="GO:0008270">
    <property type="term" value="F:zinc ion binding"/>
    <property type="evidence" value="ECO:0007669"/>
    <property type="project" value="InterPro"/>
</dbReference>
<keyword evidence="6" id="KW-1185">Reference proteome</keyword>
<dbReference type="SMART" id="SM00066">
    <property type="entry name" value="GAL4"/>
    <property type="match status" value="1"/>
</dbReference>